<dbReference type="EMBL" id="QTSX02002982">
    <property type="protein sequence ID" value="KAJ9072637.1"/>
    <property type="molecule type" value="Genomic_DNA"/>
</dbReference>
<accession>A0ACC2TDF3</accession>
<name>A0ACC2TDF3_9FUNG</name>
<evidence type="ECO:0000313" key="2">
    <source>
        <dbReference type="Proteomes" id="UP001165960"/>
    </source>
</evidence>
<protein>
    <submittedName>
        <fullName evidence="1">Uncharacterized protein</fullName>
    </submittedName>
</protein>
<gene>
    <name evidence="1" type="ORF">DSO57_1025363</name>
</gene>
<evidence type="ECO:0000313" key="1">
    <source>
        <dbReference type="EMBL" id="KAJ9072637.1"/>
    </source>
</evidence>
<organism evidence="1 2">
    <name type="scientific">Entomophthora muscae</name>
    <dbReference type="NCBI Taxonomy" id="34485"/>
    <lineage>
        <taxon>Eukaryota</taxon>
        <taxon>Fungi</taxon>
        <taxon>Fungi incertae sedis</taxon>
        <taxon>Zoopagomycota</taxon>
        <taxon>Entomophthoromycotina</taxon>
        <taxon>Entomophthoromycetes</taxon>
        <taxon>Entomophthorales</taxon>
        <taxon>Entomophthoraceae</taxon>
        <taxon>Entomophthora</taxon>
    </lineage>
</organism>
<proteinExistence type="predicted"/>
<dbReference type="Proteomes" id="UP001165960">
    <property type="component" value="Unassembled WGS sequence"/>
</dbReference>
<comment type="caution">
    <text evidence="1">The sequence shown here is derived from an EMBL/GenBank/DDBJ whole genome shotgun (WGS) entry which is preliminary data.</text>
</comment>
<reference evidence="1" key="1">
    <citation type="submission" date="2022-04" db="EMBL/GenBank/DDBJ databases">
        <title>Genome of the entomopathogenic fungus Entomophthora muscae.</title>
        <authorList>
            <person name="Elya C."/>
            <person name="Lovett B.R."/>
            <person name="Lee E."/>
            <person name="Macias A.M."/>
            <person name="Hajek A.E."/>
            <person name="De Bivort B.L."/>
            <person name="Kasson M.T."/>
            <person name="De Fine Licht H.H."/>
            <person name="Stajich J.E."/>
        </authorList>
    </citation>
    <scope>NUCLEOTIDE SEQUENCE</scope>
    <source>
        <strain evidence="1">Berkeley</strain>
    </source>
</reference>
<sequence>MEDIKKLVAYLVAKQPAVAEENKTTTKGLIEKATDVNKQQKPVEQTKKKPQILLRKLVASVTKKEKEKEKPSDQQDSTEEALQSIQKEMLAFKKLIDRRKSKKRTEALNPSTVKPIPEDTNMRYTVPMDFNSNIIRLGSSWKELFEAFKAEFPDAKTPIPLLHCMDNTALLAEQQSYKVELD</sequence>
<keyword evidence="2" id="KW-1185">Reference proteome</keyword>